<sequence>MSGPAPQGKAIPTLDNIKLDVRRVALEVLGEGPWDDGLSEFDNFPAGGFDSLSAVEMTHTLEKLLGLRLPATLVFDYHSMRVFCIPYAGGVSENVFASHACEVVPPAQAWAERRPS</sequence>
<evidence type="ECO:0000259" key="3">
    <source>
        <dbReference type="PROSITE" id="PS50075"/>
    </source>
</evidence>
<accession>A0A2P6VL19</accession>
<evidence type="ECO:0000256" key="2">
    <source>
        <dbReference type="ARBA" id="ARBA00022553"/>
    </source>
</evidence>
<evidence type="ECO:0000256" key="1">
    <source>
        <dbReference type="ARBA" id="ARBA00022450"/>
    </source>
</evidence>
<evidence type="ECO:0000313" key="5">
    <source>
        <dbReference type="Proteomes" id="UP000239649"/>
    </source>
</evidence>
<dbReference type="AlphaFoldDB" id="A0A2P6VL19"/>
<comment type="caution">
    <text evidence="4">The sequence shown here is derived from an EMBL/GenBank/DDBJ whole genome shotgun (WGS) entry which is preliminary data.</text>
</comment>
<protein>
    <submittedName>
        <fullName evidence="4">Type I polyketide synthase</fullName>
    </submittedName>
</protein>
<gene>
    <name evidence="4" type="ORF">C2E20_2115</name>
</gene>
<dbReference type="Pfam" id="PF00550">
    <property type="entry name" value="PP-binding"/>
    <property type="match status" value="1"/>
</dbReference>
<reference evidence="4 5" key="1">
    <citation type="journal article" date="2018" name="Plant J.">
        <title>Genome sequences of Chlorella sorokiniana UTEX 1602 and Micractinium conductrix SAG 241.80: implications to maltose excretion by a green alga.</title>
        <authorList>
            <person name="Arriola M.B."/>
            <person name="Velmurugan N."/>
            <person name="Zhang Y."/>
            <person name="Plunkett M.H."/>
            <person name="Hondzo H."/>
            <person name="Barney B.M."/>
        </authorList>
    </citation>
    <scope>NUCLEOTIDE SEQUENCE [LARGE SCALE GENOMIC DNA]</scope>
    <source>
        <strain evidence="4 5">SAG 241.80</strain>
    </source>
</reference>
<name>A0A2P6VL19_9CHLO</name>
<dbReference type="EMBL" id="LHPF02000004">
    <property type="protein sequence ID" value="PSC74806.1"/>
    <property type="molecule type" value="Genomic_DNA"/>
</dbReference>
<dbReference type="SUPFAM" id="SSF47336">
    <property type="entry name" value="ACP-like"/>
    <property type="match status" value="1"/>
</dbReference>
<dbReference type="SMART" id="SM00823">
    <property type="entry name" value="PKS_PP"/>
    <property type="match status" value="1"/>
</dbReference>
<keyword evidence="1" id="KW-0596">Phosphopantetheine</keyword>
<dbReference type="Proteomes" id="UP000239649">
    <property type="component" value="Unassembled WGS sequence"/>
</dbReference>
<dbReference type="InterPro" id="IPR009081">
    <property type="entry name" value="PP-bd_ACP"/>
</dbReference>
<dbReference type="GO" id="GO:0031177">
    <property type="term" value="F:phosphopantetheine binding"/>
    <property type="evidence" value="ECO:0007669"/>
    <property type="project" value="InterPro"/>
</dbReference>
<evidence type="ECO:0000313" key="4">
    <source>
        <dbReference type="EMBL" id="PSC74806.1"/>
    </source>
</evidence>
<dbReference type="InterPro" id="IPR036736">
    <property type="entry name" value="ACP-like_sf"/>
</dbReference>
<feature type="domain" description="Carrier" evidence="3">
    <location>
        <begin position="12"/>
        <end position="91"/>
    </location>
</feature>
<keyword evidence="2" id="KW-0597">Phosphoprotein</keyword>
<dbReference type="Gene3D" id="1.10.1200.10">
    <property type="entry name" value="ACP-like"/>
    <property type="match status" value="1"/>
</dbReference>
<dbReference type="PROSITE" id="PS50075">
    <property type="entry name" value="CARRIER"/>
    <property type="match status" value="1"/>
</dbReference>
<proteinExistence type="predicted"/>
<keyword evidence="5" id="KW-1185">Reference proteome</keyword>
<dbReference type="OrthoDB" id="515223at2759"/>
<dbReference type="InterPro" id="IPR020806">
    <property type="entry name" value="PKS_PP-bd"/>
</dbReference>
<organism evidence="4 5">
    <name type="scientific">Micractinium conductrix</name>
    <dbReference type="NCBI Taxonomy" id="554055"/>
    <lineage>
        <taxon>Eukaryota</taxon>
        <taxon>Viridiplantae</taxon>
        <taxon>Chlorophyta</taxon>
        <taxon>core chlorophytes</taxon>
        <taxon>Trebouxiophyceae</taxon>
        <taxon>Chlorellales</taxon>
        <taxon>Chlorellaceae</taxon>
        <taxon>Chlorella clade</taxon>
        <taxon>Micractinium</taxon>
    </lineage>
</organism>